<keyword evidence="2" id="KW-1185">Reference proteome</keyword>
<dbReference type="Proteomes" id="UP000518887">
    <property type="component" value="Unassembled WGS sequence"/>
</dbReference>
<proteinExistence type="predicted"/>
<gene>
    <name evidence="1" type="ORF">HNP76_002282</name>
</gene>
<evidence type="ECO:0000313" key="2">
    <source>
        <dbReference type="Proteomes" id="UP000518887"/>
    </source>
</evidence>
<sequence>MKFETIEAEPTTAPLPKIVDINNTEEFWSFIQNFRHFSPMSIQAGCLEQYKDFFSKIEDCIILYKKIGQEFNFVNCSKDSIPKGQEFDAYIFTNTEDISMQDFSNEVKALKEKFNIRKLYGSGEPAVFKTKQISDLVFVLRRVN</sequence>
<name>A0A7W8LMT5_9SPIR</name>
<dbReference type="AlphaFoldDB" id="A0A7W8LMT5"/>
<reference evidence="1 2" key="1">
    <citation type="submission" date="2020-08" db="EMBL/GenBank/DDBJ databases">
        <title>Genomic Encyclopedia of Type Strains, Phase IV (KMG-IV): sequencing the most valuable type-strain genomes for metagenomic binning, comparative biology and taxonomic classification.</title>
        <authorList>
            <person name="Goeker M."/>
        </authorList>
    </citation>
    <scope>NUCLEOTIDE SEQUENCE [LARGE SCALE GENOMIC DNA]</scope>
    <source>
        <strain evidence="1 2">DSM 103462</strain>
    </source>
</reference>
<dbReference type="EMBL" id="JACHFQ010000007">
    <property type="protein sequence ID" value="MBB5226894.1"/>
    <property type="molecule type" value="Genomic_DNA"/>
</dbReference>
<protein>
    <submittedName>
        <fullName evidence="1">Uncharacterized protein</fullName>
    </submittedName>
</protein>
<accession>A0A7W8LMT5</accession>
<dbReference type="RefSeq" id="WP_184660585.1">
    <property type="nucleotide sequence ID" value="NZ_CP031518.1"/>
</dbReference>
<comment type="caution">
    <text evidence="1">The sequence shown here is derived from an EMBL/GenBank/DDBJ whole genome shotgun (WGS) entry which is preliminary data.</text>
</comment>
<organism evidence="1 2">
    <name type="scientific">Treponema ruminis</name>
    <dbReference type="NCBI Taxonomy" id="744515"/>
    <lineage>
        <taxon>Bacteria</taxon>
        <taxon>Pseudomonadati</taxon>
        <taxon>Spirochaetota</taxon>
        <taxon>Spirochaetia</taxon>
        <taxon>Spirochaetales</taxon>
        <taxon>Treponemataceae</taxon>
        <taxon>Treponema</taxon>
    </lineage>
</organism>
<evidence type="ECO:0000313" key="1">
    <source>
        <dbReference type="EMBL" id="MBB5226894.1"/>
    </source>
</evidence>